<dbReference type="PANTHER" id="PTHR42878">
    <property type="entry name" value="TWO-COMPONENT HISTIDINE KINASE"/>
    <property type="match status" value="1"/>
</dbReference>
<dbReference type="SUPFAM" id="SSF55874">
    <property type="entry name" value="ATPase domain of HSP90 chaperone/DNA topoisomerase II/histidine kinase"/>
    <property type="match status" value="1"/>
</dbReference>
<keyword evidence="10" id="KW-0812">Transmembrane</keyword>
<comment type="subcellular location">
    <subcellularLocation>
        <location evidence="2">Membrane</location>
    </subcellularLocation>
</comment>
<evidence type="ECO:0000256" key="6">
    <source>
        <dbReference type="ARBA" id="ARBA00022741"/>
    </source>
</evidence>
<dbReference type="Proteomes" id="UP001161691">
    <property type="component" value="Unassembled WGS sequence"/>
</dbReference>
<evidence type="ECO:0000256" key="4">
    <source>
        <dbReference type="ARBA" id="ARBA00022553"/>
    </source>
</evidence>
<evidence type="ECO:0000313" key="12">
    <source>
        <dbReference type="EMBL" id="MDI4649777.1"/>
    </source>
</evidence>
<dbReference type="InterPro" id="IPR031621">
    <property type="entry name" value="HisKA_7TM"/>
</dbReference>
<keyword evidence="10" id="KW-1133">Transmembrane helix</keyword>
<evidence type="ECO:0000256" key="5">
    <source>
        <dbReference type="ARBA" id="ARBA00022679"/>
    </source>
</evidence>
<dbReference type="Gene3D" id="1.10.287.130">
    <property type="match status" value="1"/>
</dbReference>
<dbReference type="Pfam" id="PF02518">
    <property type="entry name" value="HATPase_c"/>
    <property type="match status" value="1"/>
</dbReference>
<dbReference type="RefSeq" id="WP_282912384.1">
    <property type="nucleotide sequence ID" value="NZ_JAGRPV010000001.1"/>
</dbReference>
<feature type="transmembrane region" description="Helical" evidence="10">
    <location>
        <begin position="175"/>
        <end position="194"/>
    </location>
</feature>
<evidence type="ECO:0000256" key="1">
    <source>
        <dbReference type="ARBA" id="ARBA00000085"/>
    </source>
</evidence>
<evidence type="ECO:0000256" key="9">
    <source>
        <dbReference type="ARBA" id="ARBA00023012"/>
    </source>
</evidence>
<gene>
    <name evidence="12" type="ORF">KB449_32925</name>
</gene>
<keyword evidence="8" id="KW-0067">ATP-binding</keyword>
<reference evidence="12" key="1">
    <citation type="submission" date="2023-04" db="EMBL/GenBank/DDBJ databases">
        <title>Comparative genomic analysis of Cohnella hashimotonis sp. nov., isolated from the International Space Station.</title>
        <authorList>
            <person name="Venkateswaran K."/>
            <person name="Simpson A."/>
        </authorList>
    </citation>
    <scope>NUCLEOTIDE SEQUENCE</scope>
    <source>
        <strain evidence="12">F6_2S_P_1</strain>
    </source>
</reference>
<evidence type="ECO:0000256" key="2">
    <source>
        <dbReference type="ARBA" id="ARBA00004370"/>
    </source>
</evidence>
<dbReference type="SMART" id="SM00388">
    <property type="entry name" value="HisKA"/>
    <property type="match status" value="1"/>
</dbReference>
<keyword evidence="4" id="KW-0597">Phosphoprotein</keyword>
<keyword evidence="7 12" id="KW-0418">Kinase</keyword>
<protein>
    <recommendedName>
        <fullName evidence="3">histidine kinase</fullName>
        <ecNumber evidence="3">2.7.13.3</ecNumber>
    </recommendedName>
</protein>
<dbReference type="SMART" id="SM00387">
    <property type="entry name" value="HATPase_c"/>
    <property type="match status" value="1"/>
</dbReference>
<dbReference type="PRINTS" id="PR00344">
    <property type="entry name" value="BCTRLSENSOR"/>
</dbReference>
<keyword evidence="5" id="KW-0808">Transferase</keyword>
<dbReference type="Pfam" id="PF16927">
    <property type="entry name" value="HisKA_7TM"/>
    <property type="match status" value="1"/>
</dbReference>
<feature type="transmembrane region" description="Helical" evidence="10">
    <location>
        <begin position="200"/>
        <end position="220"/>
    </location>
</feature>
<dbReference type="Gene3D" id="3.30.450.20">
    <property type="entry name" value="PAS domain"/>
    <property type="match status" value="1"/>
</dbReference>
<evidence type="ECO:0000256" key="3">
    <source>
        <dbReference type="ARBA" id="ARBA00012438"/>
    </source>
</evidence>
<keyword evidence="9" id="KW-0902">Two-component regulatory system</keyword>
<dbReference type="InterPro" id="IPR003661">
    <property type="entry name" value="HisK_dim/P_dom"/>
</dbReference>
<keyword evidence="10" id="KW-0472">Membrane</keyword>
<feature type="transmembrane region" description="Helical" evidence="10">
    <location>
        <begin position="142"/>
        <end position="163"/>
    </location>
</feature>
<dbReference type="EMBL" id="JAGRPV010000001">
    <property type="protein sequence ID" value="MDI4649777.1"/>
    <property type="molecule type" value="Genomic_DNA"/>
</dbReference>
<keyword evidence="6" id="KW-0547">Nucleotide-binding</keyword>
<dbReference type="InterPro" id="IPR036097">
    <property type="entry name" value="HisK_dim/P_sf"/>
</dbReference>
<dbReference type="PROSITE" id="PS50109">
    <property type="entry name" value="HIS_KIN"/>
    <property type="match status" value="1"/>
</dbReference>
<dbReference type="SUPFAM" id="SSF47384">
    <property type="entry name" value="Homodimeric domain of signal transducing histidine kinase"/>
    <property type="match status" value="1"/>
</dbReference>
<dbReference type="Gene3D" id="3.30.565.10">
    <property type="entry name" value="Histidine kinase-like ATPase, C-terminal domain"/>
    <property type="match status" value="1"/>
</dbReference>
<dbReference type="InterPro" id="IPR003594">
    <property type="entry name" value="HATPase_dom"/>
</dbReference>
<feature type="transmembrane region" description="Helical" evidence="10">
    <location>
        <begin position="72"/>
        <end position="89"/>
    </location>
</feature>
<evidence type="ECO:0000256" key="7">
    <source>
        <dbReference type="ARBA" id="ARBA00022777"/>
    </source>
</evidence>
<feature type="transmembrane region" description="Helical" evidence="10">
    <location>
        <begin position="101"/>
        <end position="122"/>
    </location>
</feature>
<dbReference type="PANTHER" id="PTHR42878:SF7">
    <property type="entry name" value="SENSOR HISTIDINE KINASE GLRK"/>
    <property type="match status" value="1"/>
</dbReference>
<dbReference type="InterPro" id="IPR004358">
    <property type="entry name" value="Sig_transdc_His_kin-like_C"/>
</dbReference>
<comment type="catalytic activity">
    <reaction evidence="1">
        <text>ATP + protein L-histidine = ADP + protein N-phospho-L-histidine.</text>
        <dbReference type="EC" id="2.7.13.3"/>
    </reaction>
</comment>
<evidence type="ECO:0000313" key="13">
    <source>
        <dbReference type="Proteomes" id="UP001161691"/>
    </source>
</evidence>
<name>A0ABT6TSE6_9BACL</name>
<evidence type="ECO:0000256" key="8">
    <source>
        <dbReference type="ARBA" id="ARBA00022840"/>
    </source>
</evidence>
<dbReference type="EC" id="2.7.13.3" evidence="3"/>
<feature type="domain" description="Histidine kinase" evidence="11">
    <location>
        <begin position="358"/>
        <end position="575"/>
    </location>
</feature>
<evidence type="ECO:0000259" key="11">
    <source>
        <dbReference type="PROSITE" id="PS50109"/>
    </source>
</evidence>
<proteinExistence type="predicted"/>
<evidence type="ECO:0000256" key="10">
    <source>
        <dbReference type="SAM" id="Phobius"/>
    </source>
</evidence>
<dbReference type="Pfam" id="PF00512">
    <property type="entry name" value="HisKA"/>
    <property type="match status" value="1"/>
</dbReference>
<dbReference type="InterPro" id="IPR036890">
    <property type="entry name" value="HATPase_C_sf"/>
</dbReference>
<keyword evidence="13" id="KW-1185">Reference proteome</keyword>
<feature type="transmembrane region" description="Helical" evidence="10">
    <location>
        <begin position="33"/>
        <end position="52"/>
    </location>
</feature>
<dbReference type="InterPro" id="IPR005467">
    <property type="entry name" value="His_kinase_dom"/>
</dbReference>
<accession>A0ABT6TSE6</accession>
<organism evidence="12 13">
    <name type="scientific">Cohnella hashimotonis</name>
    <dbReference type="NCBI Taxonomy" id="2826895"/>
    <lineage>
        <taxon>Bacteria</taxon>
        <taxon>Bacillati</taxon>
        <taxon>Bacillota</taxon>
        <taxon>Bacilli</taxon>
        <taxon>Bacillales</taxon>
        <taxon>Paenibacillaceae</taxon>
        <taxon>Cohnella</taxon>
    </lineage>
</organism>
<sequence length="577" mass="64390">MNATLPNVAMLVSVCLMLAFLGYAFLHRRERGIRYFAWIMAGRVIYAGSVIMETTSSSLHAKLLFRNVQQTSLIFSVPLVLFFTLDLLGKNNALRRLHRSLLVSLFALWSLLVWTNPLHRLLYDRTILRGGHLEVDKSNLSISFNIVCYLLLAACIFFLFDYLRHIRRDIRTPGLWLLLCGCIPSAMEVVKLTNPGFTPWILPASVYCGFFGMAMLWIVIRYRIFSIVPLARSVVVETMREGILIVNHSGRVIDSNKYVEPLFAGRGDGPLAERQIGELLAPWPEWLRACERMEAGELEIAALAAGEQRVYSVKVYPLAPRGKVRQGTVSVLFDITDKQRTLEQIVRLNQLKDRLFAVVSHDIRDPLAVQMTLLEALEADKPQLGRDQQDAIDALSGQVHNTYNMIENLLDWYRGQKDGLLLHPQALRLADEVDEVCRMLKIKSEFKQIAVIAEIESGLAVQADREAVALIIRNLVTNAIKYSYPGGNVRVRAKRDDDRIVISVEDQGVGMDNERAAALVDPMSLGSTAGTAGEKGTGLGLQVCRQFVGMSGGQIWAESAPGQGSTFYFTLPAADLG</sequence>
<dbReference type="CDD" id="cd00082">
    <property type="entry name" value="HisKA"/>
    <property type="match status" value="1"/>
</dbReference>
<dbReference type="GO" id="GO:0016301">
    <property type="term" value="F:kinase activity"/>
    <property type="evidence" value="ECO:0007669"/>
    <property type="project" value="UniProtKB-KW"/>
</dbReference>
<dbReference type="InterPro" id="IPR050351">
    <property type="entry name" value="BphY/WalK/GraS-like"/>
</dbReference>
<feature type="transmembrane region" description="Helical" evidence="10">
    <location>
        <begin position="6"/>
        <end position="26"/>
    </location>
</feature>
<comment type="caution">
    <text evidence="12">The sequence shown here is derived from an EMBL/GenBank/DDBJ whole genome shotgun (WGS) entry which is preliminary data.</text>
</comment>